<dbReference type="GO" id="GO:0030295">
    <property type="term" value="F:protein kinase activator activity"/>
    <property type="evidence" value="ECO:0007669"/>
    <property type="project" value="TreeGrafter"/>
</dbReference>
<sequence>MMKKESGHETIEPSGVPQVTTETRLTIGSHYQAILLGLVILLGTYLTSFYSYLLFHSLIELFSIVVAFAIFILAWNSRQFLENNYLLFIGIAYLFIGGIDLIHTLAYKGMGVFPGYDSNLPTQLWIAGRYVESISLLIAALVLGRKLRPYLVFLGYAVGISLLLMSIFYWGVFPQCFIEGVGLTPFKKVSEYIISLILAGSMILLFRSRRQFDKGVLRLLVASIAITIGSELAFTFFVDLYGLSNLIGHLFKVISFYLIYKALIETGFRKPYDLLFRSLKQSEESLSRSNVELGAINKELEAFSYSVSHDLRAPLRAIDGFSSALAEDYSASLGKEGQGYLERVRAGVKNMNQLIEDILNLSRIGRRPMNRKIASLEEVAKEAYQSLKEEWAKRKVSFVINPLPSVLVDPGLLRIVFTNLFSNALKFTRSRVNAKIEVGSKRKDGEEIFFVKDNGVGFDMKYTDKLFSPFQRLHSQEEYEGTGVGLATVKRIIHRHGGRIWAESRPGSGTTFYFTLPGNGLRDQKNQKTPG</sequence>
<keyword evidence="6" id="KW-0812">Transmembrane</keyword>
<evidence type="ECO:0000256" key="3">
    <source>
        <dbReference type="ARBA" id="ARBA00022553"/>
    </source>
</evidence>
<dbReference type="InterPro" id="IPR036097">
    <property type="entry name" value="HisK_dim/P_sf"/>
</dbReference>
<evidence type="ECO:0000313" key="8">
    <source>
        <dbReference type="EMBL" id="KKM21112.1"/>
    </source>
</evidence>
<dbReference type="GO" id="GO:0007234">
    <property type="term" value="P:osmosensory signaling via phosphorelay pathway"/>
    <property type="evidence" value="ECO:0007669"/>
    <property type="project" value="TreeGrafter"/>
</dbReference>
<evidence type="ECO:0000259" key="7">
    <source>
        <dbReference type="PROSITE" id="PS50109"/>
    </source>
</evidence>
<feature type="domain" description="Histidine kinase" evidence="7">
    <location>
        <begin position="306"/>
        <end position="520"/>
    </location>
</feature>
<comment type="catalytic activity">
    <reaction evidence="1">
        <text>ATP + protein L-histidine = ADP + protein N-phospho-L-histidine.</text>
        <dbReference type="EC" id="2.7.13.3"/>
    </reaction>
</comment>
<dbReference type="EC" id="2.7.13.3" evidence="2"/>
<proteinExistence type="predicted"/>
<name>A0A0F9I0U8_9ZZZZ</name>
<dbReference type="PRINTS" id="PR00344">
    <property type="entry name" value="BCTRLSENSOR"/>
</dbReference>
<dbReference type="InterPro" id="IPR003661">
    <property type="entry name" value="HisK_dim/P_dom"/>
</dbReference>
<organism evidence="8">
    <name type="scientific">marine sediment metagenome</name>
    <dbReference type="NCBI Taxonomy" id="412755"/>
    <lineage>
        <taxon>unclassified sequences</taxon>
        <taxon>metagenomes</taxon>
        <taxon>ecological metagenomes</taxon>
    </lineage>
</organism>
<feature type="transmembrane region" description="Helical" evidence="6">
    <location>
        <begin position="33"/>
        <end position="52"/>
    </location>
</feature>
<evidence type="ECO:0000256" key="1">
    <source>
        <dbReference type="ARBA" id="ARBA00000085"/>
    </source>
</evidence>
<evidence type="ECO:0000256" key="4">
    <source>
        <dbReference type="ARBA" id="ARBA00022679"/>
    </source>
</evidence>
<dbReference type="GO" id="GO:0000155">
    <property type="term" value="F:phosphorelay sensor kinase activity"/>
    <property type="evidence" value="ECO:0007669"/>
    <property type="project" value="InterPro"/>
</dbReference>
<feature type="transmembrane region" description="Helical" evidence="6">
    <location>
        <begin position="126"/>
        <end position="143"/>
    </location>
</feature>
<dbReference type="GO" id="GO:0000156">
    <property type="term" value="F:phosphorelay response regulator activity"/>
    <property type="evidence" value="ECO:0007669"/>
    <property type="project" value="TreeGrafter"/>
</dbReference>
<dbReference type="Gene3D" id="3.30.565.10">
    <property type="entry name" value="Histidine kinase-like ATPase, C-terminal domain"/>
    <property type="match status" value="1"/>
</dbReference>
<keyword evidence="3" id="KW-0597">Phosphoprotein</keyword>
<dbReference type="InterPro" id="IPR005467">
    <property type="entry name" value="His_kinase_dom"/>
</dbReference>
<evidence type="ECO:0000256" key="2">
    <source>
        <dbReference type="ARBA" id="ARBA00012438"/>
    </source>
</evidence>
<feature type="transmembrane region" description="Helical" evidence="6">
    <location>
        <begin position="192"/>
        <end position="208"/>
    </location>
</feature>
<dbReference type="Pfam" id="PF00512">
    <property type="entry name" value="HisKA"/>
    <property type="match status" value="1"/>
</dbReference>
<feature type="transmembrane region" description="Helical" evidence="6">
    <location>
        <begin position="150"/>
        <end position="172"/>
    </location>
</feature>
<dbReference type="PANTHER" id="PTHR42878">
    <property type="entry name" value="TWO-COMPONENT HISTIDINE KINASE"/>
    <property type="match status" value="1"/>
</dbReference>
<keyword evidence="4" id="KW-0808">Transferase</keyword>
<dbReference type="InterPro" id="IPR050351">
    <property type="entry name" value="BphY/WalK/GraS-like"/>
</dbReference>
<dbReference type="CDD" id="cd00082">
    <property type="entry name" value="HisKA"/>
    <property type="match status" value="1"/>
</dbReference>
<dbReference type="Pfam" id="PF17159">
    <property type="entry name" value="MASE3"/>
    <property type="match status" value="1"/>
</dbReference>
<dbReference type="FunFam" id="3.30.565.10:FF:000006">
    <property type="entry name" value="Sensor histidine kinase WalK"/>
    <property type="match status" value="1"/>
</dbReference>
<reference evidence="8" key="1">
    <citation type="journal article" date="2015" name="Nature">
        <title>Complex archaea that bridge the gap between prokaryotes and eukaryotes.</title>
        <authorList>
            <person name="Spang A."/>
            <person name="Saw J.H."/>
            <person name="Jorgensen S.L."/>
            <person name="Zaremba-Niedzwiedzka K."/>
            <person name="Martijn J."/>
            <person name="Lind A.E."/>
            <person name="van Eijk R."/>
            <person name="Schleper C."/>
            <person name="Guy L."/>
            <person name="Ettema T.J."/>
        </authorList>
    </citation>
    <scope>NUCLEOTIDE SEQUENCE</scope>
</reference>
<gene>
    <name evidence="8" type="ORF">LCGC14_1638710</name>
</gene>
<feature type="transmembrane region" description="Helical" evidence="6">
    <location>
        <begin position="215"/>
        <end position="234"/>
    </location>
</feature>
<dbReference type="SUPFAM" id="SSF55874">
    <property type="entry name" value="ATPase domain of HSP90 chaperone/DNA topoisomerase II/histidine kinase"/>
    <property type="match status" value="1"/>
</dbReference>
<dbReference type="InterPro" id="IPR033425">
    <property type="entry name" value="MASE3"/>
</dbReference>
<dbReference type="SUPFAM" id="SSF47384">
    <property type="entry name" value="Homodimeric domain of signal transducing histidine kinase"/>
    <property type="match status" value="1"/>
</dbReference>
<feature type="transmembrane region" description="Helical" evidence="6">
    <location>
        <begin position="58"/>
        <end position="76"/>
    </location>
</feature>
<dbReference type="InterPro" id="IPR036890">
    <property type="entry name" value="HATPase_C_sf"/>
</dbReference>
<dbReference type="SMART" id="SM00388">
    <property type="entry name" value="HisKA"/>
    <property type="match status" value="1"/>
</dbReference>
<protein>
    <recommendedName>
        <fullName evidence="2">histidine kinase</fullName>
        <ecNumber evidence="2">2.7.13.3</ecNumber>
    </recommendedName>
</protein>
<feature type="transmembrane region" description="Helical" evidence="6">
    <location>
        <begin position="85"/>
        <end position="106"/>
    </location>
</feature>
<dbReference type="SMART" id="SM00387">
    <property type="entry name" value="HATPase_c"/>
    <property type="match status" value="1"/>
</dbReference>
<dbReference type="Pfam" id="PF02518">
    <property type="entry name" value="HATPase_c"/>
    <property type="match status" value="1"/>
</dbReference>
<dbReference type="PROSITE" id="PS50109">
    <property type="entry name" value="HIS_KIN"/>
    <property type="match status" value="1"/>
</dbReference>
<evidence type="ECO:0000256" key="6">
    <source>
        <dbReference type="SAM" id="Phobius"/>
    </source>
</evidence>
<comment type="caution">
    <text evidence="8">The sequence shown here is derived from an EMBL/GenBank/DDBJ whole genome shotgun (WGS) entry which is preliminary data.</text>
</comment>
<dbReference type="AlphaFoldDB" id="A0A0F9I0U8"/>
<keyword evidence="5" id="KW-0418">Kinase</keyword>
<dbReference type="Gene3D" id="1.10.287.130">
    <property type="match status" value="1"/>
</dbReference>
<keyword evidence="6" id="KW-0472">Membrane</keyword>
<keyword evidence="6" id="KW-1133">Transmembrane helix</keyword>
<accession>A0A0F9I0U8</accession>
<dbReference type="EMBL" id="LAZR01013624">
    <property type="protein sequence ID" value="KKM21112.1"/>
    <property type="molecule type" value="Genomic_DNA"/>
</dbReference>
<evidence type="ECO:0000256" key="5">
    <source>
        <dbReference type="ARBA" id="ARBA00022777"/>
    </source>
</evidence>
<dbReference type="PANTHER" id="PTHR42878:SF15">
    <property type="entry name" value="BACTERIOPHYTOCHROME"/>
    <property type="match status" value="1"/>
</dbReference>
<dbReference type="InterPro" id="IPR004358">
    <property type="entry name" value="Sig_transdc_His_kin-like_C"/>
</dbReference>
<dbReference type="InterPro" id="IPR003594">
    <property type="entry name" value="HATPase_dom"/>
</dbReference>